<evidence type="ECO:0000313" key="3">
    <source>
        <dbReference type="Proteomes" id="UP000322499"/>
    </source>
</evidence>
<comment type="caution">
    <text evidence="2">The sequence shown here is derived from an EMBL/GenBank/DDBJ whole genome shotgun (WGS) entry which is preliminary data.</text>
</comment>
<feature type="region of interest" description="Disordered" evidence="1">
    <location>
        <begin position="1"/>
        <end position="28"/>
    </location>
</feature>
<organism evidence="2 3">
    <name type="scientific">Blastococcus xanthinilyticus</name>
    <dbReference type="NCBI Taxonomy" id="1564164"/>
    <lineage>
        <taxon>Bacteria</taxon>
        <taxon>Bacillati</taxon>
        <taxon>Actinomycetota</taxon>
        <taxon>Actinomycetes</taxon>
        <taxon>Geodermatophilales</taxon>
        <taxon>Geodermatophilaceae</taxon>
        <taxon>Blastococcus</taxon>
    </lineage>
</organism>
<reference evidence="2 3" key="1">
    <citation type="submission" date="2019-07" db="EMBL/GenBank/DDBJ databases">
        <title>Genomic Encyclopedia of Archaeal and Bacterial Type Strains, Phase II (KMG-II): from individual species to whole genera.</title>
        <authorList>
            <person name="Goeker M."/>
        </authorList>
    </citation>
    <scope>NUCLEOTIDE SEQUENCE [LARGE SCALE GENOMIC DNA]</scope>
    <source>
        <strain evidence="2 3">DSM 46842</strain>
    </source>
</reference>
<dbReference type="Proteomes" id="UP000322499">
    <property type="component" value="Unassembled WGS sequence"/>
</dbReference>
<feature type="compositionally biased region" description="Basic and acidic residues" evidence="1">
    <location>
        <begin position="15"/>
        <end position="28"/>
    </location>
</feature>
<proteinExistence type="predicted"/>
<dbReference type="EMBL" id="VNHW01000004">
    <property type="protein sequence ID" value="TYP88646.1"/>
    <property type="molecule type" value="Genomic_DNA"/>
</dbReference>
<feature type="non-terminal residue" evidence="2">
    <location>
        <position position="1"/>
    </location>
</feature>
<dbReference type="AlphaFoldDB" id="A0A5S5D0L3"/>
<evidence type="ECO:0000256" key="1">
    <source>
        <dbReference type="SAM" id="MobiDB-lite"/>
    </source>
</evidence>
<sequence>SQTAPDPASVPRSLPGRDRLREPDSINA</sequence>
<accession>A0A5S5D0L3</accession>
<name>A0A5S5D0L3_9ACTN</name>
<protein>
    <submittedName>
        <fullName evidence="2">Uncharacterized protein</fullName>
    </submittedName>
</protein>
<gene>
    <name evidence="2" type="ORF">BD833_104356</name>
</gene>
<keyword evidence="3" id="KW-1185">Reference proteome</keyword>
<evidence type="ECO:0000313" key="2">
    <source>
        <dbReference type="EMBL" id="TYP88646.1"/>
    </source>
</evidence>